<accession>A0ABR3A3H7</accession>
<proteinExistence type="inferred from homology"/>
<keyword evidence="6" id="KW-0297">G-protein coupled receptor</keyword>
<evidence type="ECO:0000256" key="4">
    <source>
        <dbReference type="ARBA" id="ARBA00022692"/>
    </source>
</evidence>
<dbReference type="InterPro" id="IPR001499">
    <property type="entry name" value="GPCR_STE3"/>
</dbReference>
<dbReference type="PRINTS" id="PR00899">
    <property type="entry name" value="GPCRSTE3"/>
</dbReference>
<evidence type="ECO:0000256" key="11">
    <source>
        <dbReference type="SAM" id="Phobius"/>
    </source>
</evidence>
<evidence type="ECO:0000313" key="12">
    <source>
        <dbReference type="EMBL" id="KAL0068203.1"/>
    </source>
</evidence>
<evidence type="ECO:0000256" key="7">
    <source>
        <dbReference type="ARBA" id="ARBA00023136"/>
    </source>
</evidence>
<evidence type="ECO:0000256" key="9">
    <source>
        <dbReference type="ARBA" id="ARBA00023224"/>
    </source>
</evidence>
<feature type="transmembrane region" description="Helical" evidence="11">
    <location>
        <begin position="161"/>
        <end position="187"/>
    </location>
</feature>
<dbReference type="Proteomes" id="UP001437256">
    <property type="component" value="Unassembled WGS sequence"/>
</dbReference>
<dbReference type="CDD" id="cd14966">
    <property type="entry name" value="7tmD_STE3"/>
    <property type="match status" value="1"/>
</dbReference>
<feature type="region of interest" description="Disordered" evidence="10">
    <location>
        <begin position="416"/>
        <end position="498"/>
    </location>
</feature>
<comment type="caution">
    <text evidence="12">The sequence shown here is derived from an EMBL/GenBank/DDBJ whole genome shotgun (WGS) entry which is preliminary data.</text>
</comment>
<comment type="similarity">
    <text evidence="2">Belongs to the G-protein coupled receptor 4 family.</text>
</comment>
<keyword evidence="7 11" id="KW-0472">Membrane</keyword>
<evidence type="ECO:0000256" key="2">
    <source>
        <dbReference type="ARBA" id="ARBA00011085"/>
    </source>
</evidence>
<feature type="compositionally biased region" description="Polar residues" evidence="10">
    <location>
        <begin position="416"/>
        <end position="448"/>
    </location>
</feature>
<evidence type="ECO:0000256" key="8">
    <source>
        <dbReference type="ARBA" id="ARBA00023170"/>
    </source>
</evidence>
<gene>
    <name evidence="12" type="primary">STE3_1</name>
    <name evidence="12" type="ORF">AAF712_004588</name>
</gene>
<comment type="subcellular location">
    <subcellularLocation>
        <location evidence="1">Membrane</location>
        <topology evidence="1">Multi-pass membrane protein</topology>
    </subcellularLocation>
</comment>
<feature type="transmembrane region" description="Helical" evidence="11">
    <location>
        <begin position="12"/>
        <end position="29"/>
    </location>
</feature>
<keyword evidence="13" id="KW-1185">Reference proteome</keyword>
<protein>
    <submittedName>
        <fullName evidence="12">A-factor receptor</fullName>
    </submittedName>
</protein>
<keyword evidence="8 12" id="KW-0675">Receptor</keyword>
<keyword evidence="9" id="KW-0807">Transducer</keyword>
<sequence>MPVSKDPTYPLFPILSCIGFFLCIIPLPWHIQARNSGTCAFMFWTAALCLVKFVDSIVWAGNIQDHAPVWCDIVSQVMLGATVGIPASALCISRRLYKITAIRSVSVTRSDKRRALLEDVAIALGIPIILLVLHIIVQPHRYDIFEDIGCVPVTYNTLPAYFLFFMWPLVIGSASFIYSAFNLRTFYVRRVQFTNLIATRAAMSTSHYVRLMSLAFVDILFTIPLASYVIYIGSSGLPLRPYISWEDTHFEFWRITQVPALLWRNAPSSQISVELNRWICVFCAFSFFALFGFANEAKKNYRMAFWFVAGKLGYRKSEKSGSKTAKVPVPKYHPMEGDSLPMYRVSDKKAHGTDTELFKATIDCTSSFGNSSTALGSPTASPGSPPSYEWPSAPTSPHDAKHMSFTSIHSTACRTSISSVAPSSPTTTLDPGSLAQAESSENAGTGNITRPDPVYLLHSHTGANTDDPPQSPPFSPVAAYHRPLSPDVYPISRPFGGF</sequence>
<feature type="transmembrane region" description="Helical" evidence="11">
    <location>
        <begin position="208"/>
        <end position="231"/>
    </location>
</feature>
<feature type="transmembrane region" description="Helical" evidence="11">
    <location>
        <begin position="41"/>
        <end position="61"/>
    </location>
</feature>
<dbReference type="InterPro" id="IPR000481">
    <property type="entry name" value="GPCR_Pheromne_B_alpha_rcpt"/>
</dbReference>
<organism evidence="12 13">
    <name type="scientific">Marasmius tenuissimus</name>
    <dbReference type="NCBI Taxonomy" id="585030"/>
    <lineage>
        <taxon>Eukaryota</taxon>
        <taxon>Fungi</taxon>
        <taxon>Dikarya</taxon>
        <taxon>Basidiomycota</taxon>
        <taxon>Agaricomycotina</taxon>
        <taxon>Agaricomycetes</taxon>
        <taxon>Agaricomycetidae</taxon>
        <taxon>Agaricales</taxon>
        <taxon>Marasmiineae</taxon>
        <taxon>Marasmiaceae</taxon>
        <taxon>Marasmius</taxon>
    </lineage>
</organism>
<dbReference type="Pfam" id="PF02076">
    <property type="entry name" value="STE3"/>
    <property type="match status" value="1"/>
</dbReference>
<evidence type="ECO:0000256" key="6">
    <source>
        <dbReference type="ARBA" id="ARBA00023040"/>
    </source>
</evidence>
<dbReference type="PANTHER" id="PTHR28097:SF1">
    <property type="entry name" value="PHEROMONE A FACTOR RECEPTOR"/>
    <property type="match status" value="1"/>
</dbReference>
<feature type="transmembrane region" description="Helical" evidence="11">
    <location>
        <begin position="275"/>
        <end position="294"/>
    </location>
</feature>
<reference evidence="12 13" key="1">
    <citation type="submission" date="2024-05" db="EMBL/GenBank/DDBJ databases">
        <title>A draft genome resource for the thread blight pathogen Marasmius tenuissimus strain MS-2.</title>
        <authorList>
            <person name="Yulfo-Soto G.E."/>
            <person name="Baruah I.K."/>
            <person name="Amoako-Attah I."/>
            <person name="Bukari Y."/>
            <person name="Meinhardt L.W."/>
            <person name="Bailey B.A."/>
            <person name="Cohen S.P."/>
        </authorList>
    </citation>
    <scope>NUCLEOTIDE SEQUENCE [LARGE SCALE GENOMIC DNA]</scope>
    <source>
        <strain evidence="12 13">MS-2</strain>
    </source>
</reference>
<name>A0ABR3A3H7_9AGAR</name>
<keyword evidence="5 11" id="KW-1133">Transmembrane helix</keyword>
<dbReference type="PANTHER" id="PTHR28097">
    <property type="entry name" value="PHEROMONE A FACTOR RECEPTOR"/>
    <property type="match status" value="1"/>
</dbReference>
<evidence type="ECO:0000313" key="13">
    <source>
        <dbReference type="Proteomes" id="UP001437256"/>
    </source>
</evidence>
<feature type="transmembrane region" description="Helical" evidence="11">
    <location>
        <begin position="115"/>
        <end position="137"/>
    </location>
</feature>
<evidence type="ECO:0000256" key="10">
    <source>
        <dbReference type="SAM" id="MobiDB-lite"/>
    </source>
</evidence>
<dbReference type="EMBL" id="JBBXMP010000019">
    <property type="protein sequence ID" value="KAL0068203.1"/>
    <property type="molecule type" value="Genomic_DNA"/>
</dbReference>
<evidence type="ECO:0000256" key="3">
    <source>
        <dbReference type="ARBA" id="ARBA00022507"/>
    </source>
</evidence>
<keyword evidence="4 11" id="KW-0812">Transmembrane</keyword>
<feature type="transmembrane region" description="Helical" evidence="11">
    <location>
        <begin position="73"/>
        <end position="94"/>
    </location>
</feature>
<evidence type="ECO:0000256" key="5">
    <source>
        <dbReference type="ARBA" id="ARBA00022989"/>
    </source>
</evidence>
<evidence type="ECO:0000256" key="1">
    <source>
        <dbReference type="ARBA" id="ARBA00004141"/>
    </source>
</evidence>
<keyword evidence="3" id="KW-0589">Pheromone response</keyword>
<dbReference type="PRINTS" id="PR00901">
    <property type="entry name" value="PHEROMONEBAR"/>
</dbReference>
<feature type="region of interest" description="Disordered" evidence="10">
    <location>
        <begin position="373"/>
        <end position="402"/>
    </location>
</feature>